<keyword evidence="2 3" id="KW-0694">RNA-binding</keyword>
<feature type="region of interest" description="Disordered" evidence="4">
    <location>
        <begin position="79"/>
        <end position="103"/>
    </location>
</feature>
<accession>A0A5C3E2K2</accession>
<keyword evidence="1" id="KW-0677">Repeat</keyword>
<dbReference type="Pfam" id="PF00076">
    <property type="entry name" value="RRM_1"/>
    <property type="match status" value="2"/>
</dbReference>
<dbReference type="GO" id="GO:0003723">
    <property type="term" value="F:RNA binding"/>
    <property type="evidence" value="ECO:0007669"/>
    <property type="project" value="UniProtKB-UniRule"/>
</dbReference>
<evidence type="ECO:0000256" key="1">
    <source>
        <dbReference type="ARBA" id="ARBA00022737"/>
    </source>
</evidence>
<feature type="region of interest" description="Disordered" evidence="4">
    <location>
        <begin position="1"/>
        <end position="60"/>
    </location>
</feature>
<gene>
    <name evidence="6" type="ORF">UTRI_03792_B</name>
</gene>
<evidence type="ECO:0000259" key="5">
    <source>
        <dbReference type="PROSITE" id="PS50102"/>
    </source>
</evidence>
<dbReference type="OrthoDB" id="271725at2759"/>
<feature type="compositionally biased region" description="Polar residues" evidence="4">
    <location>
        <begin position="699"/>
        <end position="708"/>
    </location>
</feature>
<dbReference type="InterPro" id="IPR002343">
    <property type="entry name" value="Hud_Sxl_RNA"/>
</dbReference>
<name>A0A5C3E2K2_9BASI</name>
<proteinExistence type="predicted"/>
<feature type="domain" description="RRM" evidence="5">
    <location>
        <begin position="234"/>
        <end position="307"/>
    </location>
</feature>
<dbReference type="AlphaFoldDB" id="A0A5C3E2K2"/>
<feature type="compositionally biased region" description="Basic residues" evidence="4">
    <location>
        <begin position="594"/>
        <end position="606"/>
    </location>
</feature>
<evidence type="ECO:0000313" key="6">
    <source>
        <dbReference type="EMBL" id="SPO23681.1"/>
    </source>
</evidence>
<dbReference type="SUPFAM" id="SSF54928">
    <property type="entry name" value="RNA-binding domain, RBD"/>
    <property type="match status" value="2"/>
</dbReference>
<dbReference type="Proteomes" id="UP000324022">
    <property type="component" value="Unassembled WGS sequence"/>
</dbReference>
<evidence type="ECO:0000256" key="3">
    <source>
        <dbReference type="PROSITE-ProRule" id="PRU00176"/>
    </source>
</evidence>
<sequence>MIPRSDRVFFHTPGSPPFSAKNPPPPNPHPLTNSDTTPGLQSPMATTTTTARWNGGKRINIAKDPRGKMRVLAPATPWRPRISRKNPTATSLDDHLEQPSPLDRKLPASIVPLELGAKPEAGVLSSAPTSATLAPAGGDKEELVEGKEGSVADACRRDPVAEQQKEEWLSDRWASLRSNYRAGEYDRLQCHPQTTMRSEQPIYPQSALGLGDTPYSPIGRRQEACLALDMNTDTNIYVNGLPKEMTDHMLYLLGSACGVVISHKAMMDRQTGLCKGFGFLMYATSDMAKNAIEWLNSHGFTSSFAKESFSARLRRMADNSSTNVYLSNLPLKFTVHQLEQLFNPHPIASLKILYDVHGESRGVGFVRLHDRATAKQCIERLHGRVLPGTTLPLQVRFADSEAQKHLKHSVHQKHTLESLGLLGKLDDAIHRYYQESDGGRVRSASEVDALVGREVRAMQTPSASPPFPQPFIPSAAGSMPVPQIHGASGLGIEVPNRVLWPHTQAGHPTVNPAVWPSVPATRVVYSGMEGSYPLDRGYPLSPVVATGMWDGHKASTATTTYLPISFIPPPPPPGLTHTAPNYAEHTHSTPPSSHHSHNTTHIRQVRKNPPSAAVRVRFPGAAAPADLGTRAVSDPLAMLAAQARVREALGMPDRVRTAVSADNSVVETEAGEDTESSEREEGEVEEEEEEEGEEDSLSIDIQVNPRAS</sequence>
<evidence type="ECO:0000313" key="7">
    <source>
        <dbReference type="Proteomes" id="UP000324022"/>
    </source>
</evidence>
<feature type="region of interest" description="Disordered" evidence="4">
    <location>
        <begin position="570"/>
        <end position="610"/>
    </location>
</feature>
<dbReference type="GO" id="GO:1990904">
    <property type="term" value="C:ribonucleoprotein complex"/>
    <property type="evidence" value="ECO:0007669"/>
    <property type="project" value="InterPro"/>
</dbReference>
<feature type="compositionally biased region" description="Acidic residues" evidence="4">
    <location>
        <begin position="669"/>
        <end position="697"/>
    </location>
</feature>
<keyword evidence="7" id="KW-1185">Reference proteome</keyword>
<protein>
    <submittedName>
        <fullName evidence="6">Related to ELAV-like protein 2</fullName>
    </submittedName>
</protein>
<evidence type="ECO:0000256" key="4">
    <source>
        <dbReference type="SAM" id="MobiDB-lite"/>
    </source>
</evidence>
<feature type="compositionally biased region" description="Polar residues" evidence="4">
    <location>
        <begin position="35"/>
        <end position="52"/>
    </location>
</feature>
<feature type="domain" description="RRM" evidence="5">
    <location>
        <begin position="322"/>
        <end position="400"/>
    </location>
</feature>
<dbReference type="Gene3D" id="3.30.70.330">
    <property type="match status" value="2"/>
</dbReference>
<dbReference type="InterPro" id="IPR000504">
    <property type="entry name" value="RRM_dom"/>
</dbReference>
<dbReference type="PROSITE" id="PS50102">
    <property type="entry name" value="RRM"/>
    <property type="match status" value="2"/>
</dbReference>
<dbReference type="InterPro" id="IPR012677">
    <property type="entry name" value="Nucleotide-bd_a/b_plait_sf"/>
</dbReference>
<organism evidence="6 7">
    <name type="scientific">Ustilago trichophora</name>
    <dbReference type="NCBI Taxonomy" id="86804"/>
    <lineage>
        <taxon>Eukaryota</taxon>
        <taxon>Fungi</taxon>
        <taxon>Dikarya</taxon>
        <taxon>Basidiomycota</taxon>
        <taxon>Ustilaginomycotina</taxon>
        <taxon>Ustilaginomycetes</taxon>
        <taxon>Ustilaginales</taxon>
        <taxon>Ustilaginaceae</taxon>
        <taxon>Ustilago</taxon>
    </lineage>
</organism>
<evidence type="ECO:0000256" key="2">
    <source>
        <dbReference type="ARBA" id="ARBA00022884"/>
    </source>
</evidence>
<dbReference type="EMBL" id="OOIN01000006">
    <property type="protein sequence ID" value="SPO23681.1"/>
    <property type="molecule type" value="Genomic_DNA"/>
</dbReference>
<dbReference type="InterPro" id="IPR035979">
    <property type="entry name" value="RBD_domain_sf"/>
</dbReference>
<dbReference type="PRINTS" id="PR00961">
    <property type="entry name" value="HUDSXLRNA"/>
</dbReference>
<feature type="compositionally biased region" description="Basic and acidic residues" evidence="4">
    <location>
        <begin position="92"/>
        <end position="103"/>
    </location>
</feature>
<dbReference type="PANTHER" id="PTHR24012">
    <property type="entry name" value="RNA BINDING PROTEIN"/>
    <property type="match status" value="1"/>
</dbReference>
<dbReference type="SMART" id="SM00360">
    <property type="entry name" value="RRM"/>
    <property type="match status" value="2"/>
</dbReference>
<reference evidence="6 7" key="1">
    <citation type="submission" date="2018-03" db="EMBL/GenBank/DDBJ databases">
        <authorList>
            <person name="Guldener U."/>
        </authorList>
    </citation>
    <scope>NUCLEOTIDE SEQUENCE [LARGE SCALE GENOMIC DNA]</scope>
    <source>
        <strain evidence="6 7">NBRC100155</strain>
    </source>
</reference>
<feature type="region of interest" description="Disordered" evidence="4">
    <location>
        <begin position="659"/>
        <end position="708"/>
    </location>
</feature>